<evidence type="ECO:0000313" key="2">
    <source>
        <dbReference type="Proteomes" id="UP001181086"/>
    </source>
</evidence>
<proteinExistence type="predicted"/>
<comment type="caution">
    <text evidence="1">The sequence shown here is derived from an EMBL/GenBank/DDBJ whole genome shotgun (WGS) entry which is preliminary data.</text>
</comment>
<organism evidence="1 2">
    <name type="scientific">Phocaeicola dorei</name>
    <dbReference type="NCBI Taxonomy" id="357276"/>
    <lineage>
        <taxon>Bacteria</taxon>
        <taxon>Pseudomonadati</taxon>
        <taxon>Bacteroidota</taxon>
        <taxon>Bacteroidia</taxon>
        <taxon>Bacteroidales</taxon>
        <taxon>Bacteroidaceae</taxon>
        <taxon>Phocaeicola</taxon>
    </lineage>
</organism>
<name>A0AAE4LWH0_9BACT</name>
<dbReference type="GeneID" id="93448537"/>
<dbReference type="EMBL" id="JAWDEV010000012">
    <property type="protein sequence ID" value="MDU0271936.1"/>
    <property type="molecule type" value="Genomic_DNA"/>
</dbReference>
<dbReference type="Proteomes" id="UP001181086">
    <property type="component" value="Unassembled WGS sequence"/>
</dbReference>
<dbReference type="AlphaFoldDB" id="A0AAE4LWH0"/>
<reference evidence="1" key="1">
    <citation type="submission" date="2023-10" db="EMBL/GenBank/DDBJ databases">
        <title>Genome of Potential pathogenic bacteria in Crohn's disease.</title>
        <authorList>
            <person name="Rodriguez-Palacios A."/>
        </authorList>
    </citation>
    <scope>NUCLEOTIDE SEQUENCE</scope>
    <source>
        <strain evidence="1">CavFT-hAR62</strain>
    </source>
</reference>
<sequence length="53" mass="6021">MIEDYHFIYSQWNGLLHICLPEPPSTTPGVMHRKFGLKHLKDFSAQSQGGYSG</sequence>
<protein>
    <submittedName>
        <fullName evidence="1">Uncharacterized protein</fullName>
    </submittedName>
</protein>
<dbReference type="RefSeq" id="WP_007831133.1">
    <property type="nucleotide sequence ID" value="NZ_BAABZF010000001.1"/>
</dbReference>
<accession>A0AAE4LWH0</accession>
<gene>
    <name evidence="1" type="ORF">RVH45_19015</name>
</gene>
<evidence type="ECO:0000313" key="1">
    <source>
        <dbReference type="EMBL" id="MDU0271936.1"/>
    </source>
</evidence>